<dbReference type="Proteomes" id="UP000249739">
    <property type="component" value="Unassembled WGS sequence"/>
</dbReference>
<proteinExistence type="inferred from homology"/>
<dbReference type="GO" id="GO:0022857">
    <property type="term" value="F:transmembrane transporter activity"/>
    <property type="evidence" value="ECO:0007669"/>
    <property type="project" value="InterPro"/>
</dbReference>
<dbReference type="PANTHER" id="PTHR30386:SF19">
    <property type="entry name" value="MULTIDRUG EXPORT PROTEIN EMRA-RELATED"/>
    <property type="match status" value="1"/>
</dbReference>
<feature type="coiled-coil region" evidence="9">
    <location>
        <begin position="99"/>
        <end position="157"/>
    </location>
</feature>
<keyword evidence="9" id="KW-0175">Coiled coil</keyword>
<evidence type="ECO:0000313" key="13">
    <source>
        <dbReference type="Proteomes" id="UP000249739"/>
    </source>
</evidence>
<dbReference type="FunFam" id="2.40.30.170:FF:000003">
    <property type="entry name" value="Multidrug resistance protein A"/>
    <property type="match status" value="1"/>
</dbReference>
<dbReference type="Gene3D" id="1.10.287.470">
    <property type="entry name" value="Helix hairpin bin"/>
    <property type="match status" value="1"/>
</dbReference>
<evidence type="ECO:0000256" key="7">
    <source>
        <dbReference type="ARBA" id="ARBA00022989"/>
    </source>
</evidence>
<evidence type="ECO:0000256" key="5">
    <source>
        <dbReference type="ARBA" id="ARBA00022519"/>
    </source>
</evidence>
<keyword evidence="8 10" id="KW-0472">Membrane</keyword>
<sequence>MQDNQEDANKSKAQPKKRKKLFGVLFLVLIVAAILGISYWYLHARNYVSTDNAYVGAEVAQVTPSTGGTVKSIEVIDTQKVKVGDVLVVIDDVDAKLALAQTAAQLAQMQTNLDRAKIDFERRQALAQSGSVSGEELSTAENAYKAAQASYDATKARGDQAQIDLERTVIRAPIDGVIAKRSVQLGQRVQVGTPLLSVVPLDKVHVDANFKEVQLRKVKIGMPVELEADIYGDDVKYHGKVAGFSGGTGAAFAIIPAQNATGNWIKVVQRLPVRVELDPKELAEHPLQVGLSMEVTIDISGAH</sequence>
<dbReference type="GO" id="GO:0005886">
    <property type="term" value="C:plasma membrane"/>
    <property type="evidence" value="ECO:0007669"/>
    <property type="project" value="UniProtKB-SubCell"/>
</dbReference>
<feature type="domain" description="Multidrug export protein EmrA/FarA alpha-helical hairpin" evidence="11">
    <location>
        <begin position="99"/>
        <end position="170"/>
    </location>
</feature>
<dbReference type="PANTHER" id="PTHR30386">
    <property type="entry name" value="MEMBRANE FUSION SUBUNIT OF EMRAB-TOLC MULTIDRUG EFFLUX PUMP"/>
    <property type="match status" value="1"/>
</dbReference>
<evidence type="ECO:0000256" key="1">
    <source>
        <dbReference type="ARBA" id="ARBA00004377"/>
    </source>
</evidence>
<dbReference type="Gene3D" id="2.40.30.170">
    <property type="match status" value="1"/>
</dbReference>
<organism evidence="12 13">
    <name type="scientific">Micavibrio aeruginosavorus</name>
    <dbReference type="NCBI Taxonomy" id="349221"/>
    <lineage>
        <taxon>Bacteria</taxon>
        <taxon>Pseudomonadati</taxon>
        <taxon>Bdellovibrionota</taxon>
        <taxon>Bdellovibrionia</taxon>
        <taxon>Bdellovibrionales</taxon>
        <taxon>Pseudobdellovibrionaceae</taxon>
        <taxon>Micavibrio</taxon>
    </lineage>
</organism>
<dbReference type="Pfam" id="PF25885">
    <property type="entry name" value="HH_EMRA"/>
    <property type="match status" value="1"/>
</dbReference>
<dbReference type="GO" id="GO:0015721">
    <property type="term" value="P:bile acid and bile salt transport"/>
    <property type="evidence" value="ECO:0007669"/>
    <property type="project" value="UniProtKB-ARBA"/>
</dbReference>
<dbReference type="NCBIfam" id="TIGR01730">
    <property type="entry name" value="RND_mfp"/>
    <property type="match status" value="1"/>
</dbReference>
<feature type="transmembrane region" description="Helical" evidence="10">
    <location>
        <begin position="21"/>
        <end position="42"/>
    </location>
</feature>
<dbReference type="InterPro" id="IPR006143">
    <property type="entry name" value="RND_pump_MFP"/>
</dbReference>
<evidence type="ECO:0000256" key="4">
    <source>
        <dbReference type="ARBA" id="ARBA00022475"/>
    </source>
</evidence>
<keyword evidence="3" id="KW-0813">Transport</keyword>
<keyword evidence="5" id="KW-0997">Cell inner membrane</keyword>
<keyword evidence="4" id="KW-1003">Cell membrane</keyword>
<evidence type="ECO:0000256" key="9">
    <source>
        <dbReference type="SAM" id="Coils"/>
    </source>
</evidence>
<dbReference type="GO" id="GO:0046677">
    <property type="term" value="P:response to antibiotic"/>
    <property type="evidence" value="ECO:0007669"/>
    <property type="project" value="UniProtKB-ARBA"/>
</dbReference>
<keyword evidence="7 10" id="KW-1133">Transmembrane helix</keyword>
<evidence type="ECO:0000256" key="8">
    <source>
        <dbReference type="ARBA" id="ARBA00023136"/>
    </source>
</evidence>
<dbReference type="InterPro" id="IPR050739">
    <property type="entry name" value="MFP"/>
</dbReference>
<evidence type="ECO:0000256" key="6">
    <source>
        <dbReference type="ARBA" id="ARBA00022692"/>
    </source>
</evidence>
<accession>A0A2W5FP43</accession>
<gene>
    <name evidence="12" type="ORF">DI586_04570</name>
</gene>
<evidence type="ECO:0000256" key="10">
    <source>
        <dbReference type="SAM" id="Phobius"/>
    </source>
</evidence>
<comment type="similarity">
    <text evidence="2">Belongs to the membrane fusion protein (MFP) (TC 8.A.1) family.</text>
</comment>
<evidence type="ECO:0000259" key="11">
    <source>
        <dbReference type="Pfam" id="PF25885"/>
    </source>
</evidence>
<dbReference type="GO" id="GO:0042908">
    <property type="term" value="P:xenobiotic transport"/>
    <property type="evidence" value="ECO:0007669"/>
    <property type="project" value="UniProtKB-ARBA"/>
</dbReference>
<name>A0A2W5FP43_9BACT</name>
<dbReference type="AlphaFoldDB" id="A0A2W5FP43"/>
<evidence type="ECO:0000313" key="12">
    <source>
        <dbReference type="EMBL" id="PZP56164.1"/>
    </source>
</evidence>
<dbReference type="EMBL" id="QFOT01000035">
    <property type="protein sequence ID" value="PZP56164.1"/>
    <property type="molecule type" value="Genomic_DNA"/>
</dbReference>
<keyword evidence="6 10" id="KW-0812">Transmembrane</keyword>
<reference evidence="12 13" key="1">
    <citation type="submission" date="2017-08" db="EMBL/GenBank/DDBJ databases">
        <title>Infants hospitalized years apart are colonized by the same room-sourced microbial strains.</title>
        <authorList>
            <person name="Brooks B."/>
            <person name="Olm M.R."/>
            <person name="Firek B.A."/>
            <person name="Baker R."/>
            <person name="Thomas B.C."/>
            <person name="Morowitz M.J."/>
            <person name="Banfield J.F."/>
        </authorList>
    </citation>
    <scope>NUCLEOTIDE SEQUENCE [LARGE SCALE GENOMIC DNA]</scope>
    <source>
        <strain evidence="12">S2_006_000_R2_64</strain>
    </source>
</reference>
<protein>
    <submittedName>
        <fullName evidence="12">EmrA/EmrK family multidrug efflux transporter periplasmic adaptor subunit</fullName>
    </submittedName>
</protein>
<dbReference type="InterPro" id="IPR058633">
    <property type="entry name" value="EmrA/FarA_HH"/>
</dbReference>
<comment type="subcellular location">
    <subcellularLocation>
        <location evidence="1">Cell inner membrane</location>
        <topology evidence="1">Single-pass membrane protein</topology>
    </subcellularLocation>
</comment>
<dbReference type="SUPFAM" id="SSF111369">
    <property type="entry name" value="HlyD-like secretion proteins"/>
    <property type="match status" value="1"/>
</dbReference>
<comment type="caution">
    <text evidence="12">The sequence shown here is derived from an EMBL/GenBank/DDBJ whole genome shotgun (WGS) entry which is preliminary data.</text>
</comment>
<evidence type="ECO:0000256" key="3">
    <source>
        <dbReference type="ARBA" id="ARBA00022448"/>
    </source>
</evidence>
<evidence type="ECO:0000256" key="2">
    <source>
        <dbReference type="ARBA" id="ARBA00009477"/>
    </source>
</evidence>